<keyword evidence="2" id="KW-1185">Reference proteome</keyword>
<sequence length="225" mass="23385">MVGGGGDHQDFAQWDLETGTVVEGADGGGVSSARAVTLGGRTLFVTGYTGPAIAVQSPAKDGLDEEDEHDSFWTETDELEFDGIDDAALGHFALATVKDQAFLIAAGERVLAACDLSDPDAPEWAEPITVPGGDIACLDATVVNGRAVAATGGGDGTFCIWDMADRRLLAEPNTAHGAGPHPDAPSEVFAVRFAEFNARPVAITCGRDGTLRVWNLPSTGNDQRS</sequence>
<dbReference type="Proteomes" id="UP000669179">
    <property type="component" value="Unassembled WGS sequence"/>
</dbReference>
<dbReference type="InterPro" id="IPR011047">
    <property type="entry name" value="Quinoprotein_ADH-like_sf"/>
</dbReference>
<dbReference type="InterPro" id="IPR015943">
    <property type="entry name" value="WD40/YVTN_repeat-like_dom_sf"/>
</dbReference>
<dbReference type="InterPro" id="IPR001680">
    <property type="entry name" value="WD40_rpt"/>
</dbReference>
<evidence type="ECO:0008006" key="3">
    <source>
        <dbReference type="Google" id="ProtNLM"/>
    </source>
</evidence>
<accession>A0A939PF25</accession>
<organism evidence="1 2">
    <name type="scientific">Actinomadura barringtoniae</name>
    <dbReference type="NCBI Taxonomy" id="1427535"/>
    <lineage>
        <taxon>Bacteria</taxon>
        <taxon>Bacillati</taxon>
        <taxon>Actinomycetota</taxon>
        <taxon>Actinomycetes</taxon>
        <taxon>Streptosporangiales</taxon>
        <taxon>Thermomonosporaceae</taxon>
        <taxon>Actinomadura</taxon>
    </lineage>
</organism>
<dbReference type="EMBL" id="JAGEOJ010000007">
    <property type="protein sequence ID" value="MBO2448938.1"/>
    <property type="molecule type" value="Genomic_DNA"/>
</dbReference>
<dbReference type="AlphaFoldDB" id="A0A939PF25"/>
<dbReference type="Pfam" id="PF00400">
    <property type="entry name" value="WD40"/>
    <property type="match status" value="1"/>
</dbReference>
<name>A0A939PF25_9ACTN</name>
<dbReference type="RefSeq" id="WP_208256679.1">
    <property type="nucleotide sequence ID" value="NZ_JAGEOJ010000007.1"/>
</dbReference>
<evidence type="ECO:0000313" key="2">
    <source>
        <dbReference type="Proteomes" id="UP000669179"/>
    </source>
</evidence>
<reference evidence="1" key="1">
    <citation type="submission" date="2021-03" db="EMBL/GenBank/DDBJ databases">
        <authorList>
            <person name="Kanchanasin P."/>
            <person name="Saeng-In P."/>
            <person name="Phongsopitanun W."/>
            <person name="Yuki M."/>
            <person name="Kudo T."/>
            <person name="Ohkuma M."/>
            <person name="Tanasupawat S."/>
        </authorList>
    </citation>
    <scope>NUCLEOTIDE SEQUENCE</scope>
    <source>
        <strain evidence="1">GKU 128</strain>
    </source>
</reference>
<gene>
    <name evidence="1" type="ORF">J4573_17680</name>
</gene>
<proteinExistence type="predicted"/>
<dbReference type="Gene3D" id="2.130.10.10">
    <property type="entry name" value="YVTN repeat-like/Quinoprotein amine dehydrogenase"/>
    <property type="match status" value="1"/>
</dbReference>
<evidence type="ECO:0000313" key="1">
    <source>
        <dbReference type="EMBL" id="MBO2448938.1"/>
    </source>
</evidence>
<protein>
    <recommendedName>
        <fullName evidence="3">WD40 repeat domain-containing protein</fullName>
    </recommendedName>
</protein>
<comment type="caution">
    <text evidence="1">The sequence shown here is derived from an EMBL/GenBank/DDBJ whole genome shotgun (WGS) entry which is preliminary data.</text>
</comment>
<dbReference type="SUPFAM" id="SSF50998">
    <property type="entry name" value="Quinoprotein alcohol dehydrogenase-like"/>
    <property type="match status" value="1"/>
</dbReference>